<feature type="compositionally biased region" description="Polar residues" evidence="10">
    <location>
        <begin position="60"/>
        <end position="75"/>
    </location>
</feature>
<dbReference type="InterPro" id="IPR003439">
    <property type="entry name" value="ABC_transporter-like_ATP-bd"/>
</dbReference>
<dbReference type="SMART" id="SM00382">
    <property type="entry name" value="AAA"/>
    <property type="match status" value="2"/>
</dbReference>
<dbReference type="InterPro" id="IPR027417">
    <property type="entry name" value="P-loop_NTPase"/>
</dbReference>
<dbReference type="GO" id="GO:0140359">
    <property type="term" value="F:ABC-type transporter activity"/>
    <property type="evidence" value="ECO:0007669"/>
    <property type="project" value="InterPro"/>
</dbReference>
<feature type="transmembrane region" description="Helical" evidence="11">
    <location>
        <begin position="1399"/>
        <end position="1430"/>
    </location>
</feature>
<evidence type="ECO:0000256" key="1">
    <source>
        <dbReference type="ARBA" id="ARBA00004141"/>
    </source>
</evidence>
<dbReference type="Gramene" id="PNW78480">
    <property type="protein sequence ID" value="PNW78480"/>
    <property type="gene ID" value="CHLRE_09g395750v5"/>
</dbReference>
<evidence type="ECO:0000256" key="10">
    <source>
        <dbReference type="SAM" id="MobiDB-lite"/>
    </source>
</evidence>
<feature type="transmembrane region" description="Helical" evidence="11">
    <location>
        <begin position="1367"/>
        <end position="1387"/>
    </location>
</feature>
<feature type="transmembrane region" description="Helical" evidence="11">
    <location>
        <begin position="1329"/>
        <end position="1347"/>
    </location>
</feature>
<keyword evidence="4 11" id="KW-0812">Transmembrane</keyword>
<evidence type="ECO:0000256" key="8">
    <source>
        <dbReference type="ARBA" id="ARBA00022989"/>
    </source>
</evidence>
<feature type="region of interest" description="Disordered" evidence="10">
    <location>
        <begin position="1"/>
        <end position="21"/>
    </location>
</feature>
<keyword evidence="3" id="KW-0813">Transport</keyword>
<keyword evidence="6" id="KW-0547">Nucleotide-binding</keyword>
<feature type="transmembrane region" description="Helical" evidence="11">
    <location>
        <begin position="521"/>
        <end position="542"/>
    </location>
</feature>
<dbReference type="PROSITE" id="PS50893">
    <property type="entry name" value="ABC_TRANSPORTER_2"/>
    <property type="match status" value="2"/>
</dbReference>
<dbReference type="RefSeq" id="XP_042920907.1">
    <property type="nucleotide sequence ID" value="XM_043065772.1"/>
</dbReference>
<feature type="compositionally biased region" description="Polar residues" evidence="10">
    <location>
        <begin position="834"/>
        <end position="851"/>
    </location>
</feature>
<dbReference type="GO" id="GO:0016887">
    <property type="term" value="F:ATP hydrolysis activity"/>
    <property type="evidence" value="ECO:0007669"/>
    <property type="project" value="InterPro"/>
</dbReference>
<dbReference type="EMBL" id="CM008970">
    <property type="protein sequence ID" value="PNW78480.1"/>
    <property type="molecule type" value="Genomic_DNA"/>
</dbReference>
<evidence type="ECO:0000256" key="11">
    <source>
        <dbReference type="SAM" id="Phobius"/>
    </source>
</evidence>
<feature type="region of interest" description="Disordered" evidence="10">
    <location>
        <begin position="59"/>
        <end position="87"/>
    </location>
</feature>
<keyword evidence="8 11" id="KW-1133">Transmembrane helix</keyword>
<evidence type="ECO:0000256" key="6">
    <source>
        <dbReference type="ARBA" id="ARBA00022741"/>
    </source>
</evidence>
<dbReference type="ExpressionAtlas" id="A0A2K3DD75">
    <property type="expression patterns" value="baseline and differential"/>
</dbReference>
<dbReference type="PANTHER" id="PTHR19241">
    <property type="entry name" value="ATP-BINDING CASSETTE TRANSPORTER"/>
    <property type="match status" value="1"/>
</dbReference>
<dbReference type="FunFam" id="3.40.50.300:FF:003116">
    <property type="entry name" value="Predicted protein"/>
    <property type="match status" value="1"/>
</dbReference>
<evidence type="ECO:0000259" key="12">
    <source>
        <dbReference type="PROSITE" id="PS50893"/>
    </source>
</evidence>
<evidence type="ECO:0000256" key="2">
    <source>
        <dbReference type="ARBA" id="ARBA00006012"/>
    </source>
</evidence>
<dbReference type="InterPro" id="IPR013581">
    <property type="entry name" value="PDR_assoc"/>
</dbReference>
<evidence type="ECO:0000313" key="13">
    <source>
        <dbReference type="EMBL" id="PNW78480.1"/>
    </source>
</evidence>
<feature type="transmembrane region" description="Helical" evidence="11">
    <location>
        <begin position="1442"/>
        <end position="1461"/>
    </location>
</feature>
<dbReference type="InterPro" id="IPR003593">
    <property type="entry name" value="AAA+_ATPase"/>
</dbReference>
<evidence type="ECO:0000256" key="5">
    <source>
        <dbReference type="ARBA" id="ARBA00022737"/>
    </source>
</evidence>
<accession>A0A2K3DD75</accession>
<dbReference type="Proteomes" id="UP000006906">
    <property type="component" value="Chromosome 9"/>
</dbReference>
<name>A0A2K3DD75_CHLRE</name>
<evidence type="ECO:0000256" key="3">
    <source>
        <dbReference type="ARBA" id="ARBA00022448"/>
    </source>
</evidence>
<keyword evidence="9 11" id="KW-0472">Membrane</keyword>
<dbReference type="CDD" id="cd03232">
    <property type="entry name" value="ABCG_PDR_domain2"/>
    <property type="match status" value="1"/>
</dbReference>
<dbReference type="GO" id="GO:0005524">
    <property type="term" value="F:ATP binding"/>
    <property type="evidence" value="ECO:0007669"/>
    <property type="project" value="UniProtKB-KW"/>
</dbReference>
<feature type="transmembrane region" description="Helical" evidence="11">
    <location>
        <begin position="1557"/>
        <end position="1577"/>
    </location>
</feature>
<dbReference type="OrthoDB" id="66620at2759"/>
<keyword evidence="5" id="KW-0677">Repeat</keyword>
<dbReference type="KEGG" id="cre:CHLRE_09g395750v5"/>
<dbReference type="Gene3D" id="3.40.50.300">
    <property type="entry name" value="P-loop containing nucleotide triphosphate hydrolases"/>
    <property type="match status" value="2"/>
</dbReference>
<keyword evidence="14" id="KW-1185">Reference proteome</keyword>
<dbReference type="InParanoid" id="A0A2K3DD75"/>
<protein>
    <recommendedName>
        <fullName evidence="12">ABC transporter domain-containing protein</fullName>
    </recommendedName>
</protein>
<dbReference type="GeneID" id="5720154"/>
<feature type="transmembrane region" description="Helical" evidence="11">
    <location>
        <begin position="747"/>
        <end position="774"/>
    </location>
</feature>
<feature type="transmembrane region" description="Helical" evidence="11">
    <location>
        <begin position="670"/>
        <end position="695"/>
    </location>
</feature>
<comment type="similarity">
    <text evidence="2">Belongs to the ABC transporter superfamily. ABCG family. PDR (TC 3.A.1.205) subfamily.</text>
</comment>
<evidence type="ECO:0000256" key="4">
    <source>
        <dbReference type="ARBA" id="ARBA00022692"/>
    </source>
</evidence>
<dbReference type="InterPro" id="IPR034003">
    <property type="entry name" value="ABCG_PDR_2"/>
</dbReference>
<feature type="transmembrane region" description="Helical" evidence="11">
    <location>
        <begin position="554"/>
        <end position="578"/>
    </location>
</feature>
<feature type="domain" description="ABC transporter" evidence="12">
    <location>
        <begin position="81"/>
        <end position="412"/>
    </location>
</feature>
<dbReference type="Pfam" id="PF00005">
    <property type="entry name" value="ABC_tran"/>
    <property type="match status" value="2"/>
</dbReference>
<comment type="subcellular location">
    <subcellularLocation>
        <location evidence="1">Membrane</location>
        <topology evidence="1">Multi-pass membrane protein</topology>
    </subcellularLocation>
</comment>
<feature type="domain" description="ABC transporter" evidence="12">
    <location>
        <begin position="937"/>
        <end position="1201"/>
    </location>
</feature>
<feature type="transmembrane region" description="Helical" evidence="11">
    <location>
        <begin position="1473"/>
        <end position="1492"/>
    </location>
</feature>
<dbReference type="Pfam" id="PF01061">
    <property type="entry name" value="ABC2_membrane"/>
    <property type="match status" value="2"/>
</dbReference>
<dbReference type="FunCoup" id="A0A2K3DD75">
    <property type="interactions" value="751"/>
</dbReference>
<feature type="region of interest" description="Disordered" evidence="10">
    <location>
        <begin position="830"/>
        <end position="871"/>
    </location>
</feature>
<evidence type="ECO:0000313" key="14">
    <source>
        <dbReference type="Proteomes" id="UP000006906"/>
    </source>
</evidence>
<gene>
    <name evidence="13" type="ORF">CHLRE_09g395750v5</name>
</gene>
<proteinExistence type="inferred from homology"/>
<feature type="transmembrane region" description="Helical" evidence="11">
    <location>
        <begin position="635"/>
        <end position="658"/>
    </location>
</feature>
<dbReference type="GO" id="GO:0071944">
    <property type="term" value="C:cell periphery"/>
    <property type="evidence" value="ECO:0007669"/>
    <property type="project" value="UniProtKB-ARBA"/>
</dbReference>
<organism evidence="13 14">
    <name type="scientific">Chlamydomonas reinhardtii</name>
    <name type="common">Chlamydomonas smithii</name>
    <dbReference type="NCBI Taxonomy" id="3055"/>
    <lineage>
        <taxon>Eukaryota</taxon>
        <taxon>Viridiplantae</taxon>
        <taxon>Chlorophyta</taxon>
        <taxon>core chlorophytes</taxon>
        <taxon>Chlorophyceae</taxon>
        <taxon>CS clade</taxon>
        <taxon>Chlamydomonadales</taxon>
        <taxon>Chlamydomonadaceae</taxon>
        <taxon>Chlamydomonas</taxon>
    </lineage>
</organism>
<sequence>MPRVRSRADVNDAIDAVSDGQKGPQKVFERLNERLGRVGISLPGVEVRWENLRVEVTAPPHQNKNTPAATTNDNEAGTGAISGKKLLPPLPRRRRARRQVILDAGSGVLRPGRMTLLLGPPGAGRSTLLKALAGQLIPPNTPAAVGGPKFGASSAAATADNGAGLVPLRTAGGLKQYGAIRYNGLPMQGGSNCGNGSGSGSSKPAFDVARVATYVSQTENHLPELTVAETLTFAAQCQGSDLALRMHELLRAREAAAGLSGAEGDDAELALLLELARGPDAPLLMSQHTARMLEIDHVMDTVVGNELLKGISGGQKRRVTAGEMVVGQAQVLMLDEITNGLDAASALTICKALRSTCEQANTTIVATLLQPSPEVVACFHDVILLSQGVIAYHGPTERLAPFLGSLGLAANAEAGQTMADFAQEVLASPEDQAKYRLPQPPAPAPQLAWQGLKWISPRRMRQAFAHSEVGRDMAKQLAMEPYTHELQDLVLHTRPRTLAQRAVVWGAVLRRETTLLLRNPAFFMAGLLQILLAAFLVSTGFVNLDRTNSDGANLTMSVMFFSLMSLFFGGFNFAPIYCARLQVFFKQRDHGFYSPLAHAVASVLLRIPETLINSVGFAVMVYFSVGLTMDAGRFFIFLLNLFAMGVQSVTTFQLLGALTRNDVATQGLGGVLLMINVLLSGFPIARTSIPGWWIWGYWLSPMSWGLRSMLVSEMTSDDWPLADPADPTGPTVGESGMAMRGFQTEWYWVWAGIGYVLGMALLQLAAQVVALTYLGPLQNKTAPEHEEDEEDAHLHTANPFVAAASALGQALHRASARLSGVYGHTAAAEGHSQYDASQHEISQYDPSQYSHPSGEDKDSDGGASAGANGLPSGAAIELTEQQKQLQQLQQPGQQKPEGQGHAVVVVSAGGSSSNNAHTGDDAAAAVGADMSFKPVVMAFKDVSYFVPHPDKAHQQGKELQLLNGVSGVFRPGVLTSLMGASGAGKTTLMDVLAGRKTGGRAEGLQLVNGAPKRMSTFARVMGYVEQLDVHNPQATVEEALMFSAALRVEPAAFAAGVGGDGGSAVDTTAARKAFVRRMMDVVELGPLAGRTIGLGGAGGGLSTEARKRLTIAVELVANPSVVFMDEPTSGLDARAAGVVMRAVRNTVATGRTVVCTIHQPNREIMDYFDELLLLRPGGRTIFFGALGARQRDLVAYLGSVTPGIPAYEPHMNPANWMLEVTAPSAATALGVDFAELWQASEQCRAANSLIEHYTSGAATAPKALTAAADIESGAAAGALTVVGGDAAAATTGDNDAATEPRFARSPLAQLGLVVRRNLVSQLRNVEYNGMRFATAFVLAWVLGSLYWDRGTKTNTLVGVMDVLGVLFASSLFLPLNNMLLVMPVVAADRAVYYREKASGMYGGAVFAAAQAIAELPFLFMQSVLFVVIVYTTVHFEFNSAKAMWFWLYMWLQTMFFTFFGIASMNLAPVMPTAIAGSSGLIMLWNLFCGFLISRPNMKPWYLWAYYANPPTWTIYGTAVSQLGDLTDTFIELPGGESMSVAEYIKGAFSYDYDMRGWIVLIMIGFIVACRAAAYYGLIRLNFQKR</sequence>
<dbReference type="Pfam" id="PF08370">
    <property type="entry name" value="PDR_assoc"/>
    <property type="match status" value="1"/>
</dbReference>
<feature type="compositionally biased region" description="Basic and acidic residues" evidence="10">
    <location>
        <begin position="1"/>
        <end position="10"/>
    </location>
</feature>
<reference evidence="13 14" key="1">
    <citation type="journal article" date="2007" name="Science">
        <title>The Chlamydomonas genome reveals the evolution of key animal and plant functions.</title>
        <authorList>
            <person name="Merchant S.S."/>
            <person name="Prochnik S.E."/>
            <person name="Vallon O."/>
            <person name="Harris E.H."/>
            <person name="Karpowicz S.J."/>
            <person name="Witman G.B."/>
            <person name="Terry A."/>
            <person name="Salamov A."/>
            <person name="Fritz-Laylin L.K."/>
            <person name="Marechal-Drouard L."/>
            <person name="Marshall W.F."/>
            <person name="Qu L.H."/>
            <person name="Nelson D.R."/>
            <person name="Sanderfoot A.A."/>
            <person name="Spalding M.H."/>
            <person name="Kapitonov V.V."/>
            <person name="Ren Q."/>
            <person name="Ferris P."/>
            <person name="Lindquist E."/>
            <person name="Shapiro H."/>
            <person name="Lucas S.M."/>
            <person name="Grimwood J."/>
            <person name="Schmutz J."/>
            <person name="Cardol P."/>
            <person name="Cerutti H."/>
            <person name="Chanfreau G."/>
            <person name="Chen C.L."/>
            <person name="Cognat V."/>
            <person name="Croft M.T."/>
            <person name="Dent R."/>
            <person name="Dutcher S."/>
            <person name="Fernandez E."/>
            <person name="Fukuzawa H."/>
            <person name="Gonzalez-Ballester D."/>
            <person name="Gonzalez-Halphen D."/>
            <person name="Hallmann A."/>
            <person name="Hanikenne M."/>
            <person name="Hippler M."/>
            <person name="Inwood W."/>
            <person name="Jabbari K."/>
            <person name="Kalanon M."/>
            <person name="Kuras R."/>
            <person name="Lefebvre P.A."/>
            <person name="Lemaire S.D."/>
            <person name="Lobanov A.V."/>
            <person name="Lohr M."/>
            <person name="Manuell A."/>
            <person name="Meier I."/>
            <person name="Mets L."/>
            <person name="Mittag M."/>
            <person name="Mittelmeier T."/>
            <person name="Moroney J.V."/>
            <person name="Moseley J."/>
            <person name="Napoli C."/>
            <person name="Nedelcu A.M."/>
            <person name="Niyogi K."/>
            <person name="Novoselov S.V."/>
            <person name="Paulsen I.T."/>
            <person name="Pazour G."/>
            <person name="Purton S."/>
            <person name="Ral J.P."/>
            <person name="Riano-Pachon D.M."/>
            <person name="Riekhof W."/>
            <person name="Rymarquis L."/>
            <person name="Schroda M."/>
            <person name="Stern D."/>
            <person name="Umen J."/>
            <person name="Willows R."/>
            <person name="Wilson N."/>
            <person name="Zimmer S.L."/>
            <person name="Allmer J."/>
            <person name="Balk J."/>
            <person name="Bisova K."/>
            <person name="Chen C.J."/>
            <person name="Elias M."/>
            <person name="Gendler K."/>
            <person name="Hauser C."/>
            <person name="Lamb M.R."/>
            <person name="Ledford H."/>
            <person name="Long J.C."/>
            <person name="Minagawa J."/>
            <person name="Page M.D."/>
            <person name="Pan J."/>
            <person name="Pootakham W."/>
            <person name="Roje S."/>
            <person name="Rose A."/>
            <person name="Stahlberg E."/>
            <person name="Terauchi A.M."/>
            <person name="Yang P."/>
            <person name="Ball S."/>
            <person name="Bowler C."/>
            <person name="Dieckmann C.L."/>
            <person name="Gladyshev V.N."/>
            <person name="Green P."/>
            <person name="Jorgensen R."/>
            <person name="Mayfield S."/>
            <person name="Mueller-Roeber B."/>
            <person name="Rajamani S."/>
            <person name="Sayre R.T."/>
            <person name="Brokstein P."/>
            <person name="Dubchak I."/>
            <person name="Goodstein D."/>
            <person name="Hornick L."/>
            <person name="Huang Y.W."/>
            <person name="Jhaveri J."/>
            <person name="Luo Y."/>
            <person name="Martinez D."/>
            <person name="Ngau W.C."/>
            <person name="Otillar B."/>
            <person name="Poliakov A."/>
            <person name="Porter A."/>
            <person name="Szajkowski L."/>
            <person name="Werner G."/>
            <person name="Zhou K."/>
            <person name="Grigoriev I.V."/>
            <person name="Rokhsar D.S."/>
            <person name="Grossman A.R."/>
        </authorList>
    </citation>
    <scope>NUCLEOTIDE SEQUENCE [LARGE SCALE GENOMIC DNA]</scope>
    <source>
        <strain evidence="14">CC-503</strain>
    </source>
</reference>
<dbReference type="SUPFAM" id="SSF52540">
    <property type="entry name" value="P-loop containing nucleoside triphosphate hydrolases"/>
    <property type="match status" value="2"/>
</dbReference>
<feature type="transmembrane region" description="Helical" evidence="11">
    <location>
        <begin position="611"/>
        <end position="629"/>
    </location>
</feature>
<evidence type="ECO:0000256" key="9">
    <source>
        <dbReference type="ARBA" id="ARBA00023136"/>
    </source>
</evidence>
<evidence type="ECO:0000256" key="7">
    <source>
        <dbReference type="ARBA" id="ARBA00022840"/>
    </source>
</evidence>
<keyword evidence="7" id="KW-0067">ATP-binding</keyword>
<dbReference type="InterPro" id="IPR013525">
    <property type="entry name" value="ABC2_TM"/>
</dbReference>
<dbReference type="GO" id="GO:0016020">
    <property type="term" value="C:membrane"/>
    <property type="evidence" value="ECO:0007669"/>
    <property type="project" value="UniProtKB-SubCell"/>
</dbReference>